<dbReference type="AlphaFoldDB" id="A1SRA5"/>
<keyword evidence="1" id="KW-0175">Coiled coil</keyword>
<dbReference type="eggNOG" id="ENOG50336DD">
    <property type="taxonomic scope" value="Bacteria"/>
</dbReference>
<dbReference type="Proteomes" id="UP000000639">
    <property type="component" value="Chromosome"/>
</dbReference>
<dbReference type="EMBL" id="CP000510">
    <property type="protein sequence ID" value="ABM02020.1"/>
    <property type="molecule type" value="Genomic_DNA"/>
</dbReference>
<dbReference type="RefSeq" id="WP_011768579.1">
    <property type="nucleotide sequence ID" value="NC_008709.1"/>
</dbReference>
<evidence type="ECO:0000313" key="3">
    <source>
        <dbReference type="Proteomes" id="UP000000639"/>
    </source>
</evidence>
<accession>A1SRA5</accession>
<dbReference type="KEGG" id="pin:Ping_0152"/>
<evidence type="ECO:0000313" key="2">
    <source>
        <dbReference type="EMBL" id="ABM02020.1"/>
    </source>
</evidence>
<name>A1SRA5_PSYIN</name>
<feature type="coiled-coil region" evidence="1">
    <location>
        <begin position="97"/>
        <end position="151"/>
    </location>
</feature>
<dbReference type="HOGENOM" id="CLU_1531301_0_0_6"/>
<sequence length="175" mass="20228">MMDDGYLEQFLDADELSNEPLEEVEKEKIPKWVSSENSSLNAYNALLLLNKKKKAYIKKHGLKSQYIIKSNYQIKKSEVARATGKTAQPLFHSTAYSESLLRFFNQLNKQLEEAKEKRILTVKNGLQSRNKEDLVNEHKDLLKNHEETQLQTVDGVYQRLLDNMSLDVKSKLGLI</sequence>
<keyword evidence="3" id="KW-1185">Reference proteome</keyword>
<dbReference type="STRING" id="357804.Ping_0152"/>
<dbReference type="OrthoDB" id="6364189at2"/>
<proteinExistence type="predicted"/>
<organism evidence="2 3">
    <name type="scientific">Psychromonas ingrahamii (strain DSM 17664 / CCUG 51855 / 37)</name>
    <dbReference type="NCBI Taxonomy" id="357804"/>
    <lineage>
        <taxon>Bacteria</taxon>
        <taxon>Pseudomonadati</taxon>
        <taxon>Pseudomonadota</taxon>
        <taxon>Gammaproteobacteria</taxon>
        <taxon>Alteromonadales</taxon>
        <taxon>Psychromonadaceae</taxon>
        <taxon>Psychromonas</taxon>
    </lineage>
</organism>
<reference evidence="2 3" key="1">
    <citation type="submission" date="2007-01" db="EMBL/GenBank/DDBJ databases">
        <title>Complete sequence of Psychromonas ingrahamii 37.</title>
        <authorList>
            <consortium name="US DOE Joint Genome Institute"/>
            <person name="Copeland A."/>
            <person name="Lucas S."/>
            <person name="Lapidus A."/>
            <person name="Barry K."/>
            <person name="Detter J.C."/>
            <person name="Glavina del Rio T."/>
            <person name="Hammon N."/>
            <person name="Israni S."/>
            <person name="Dalin E."/>
            <person name="Tice H."/>
            <person name="Pitluck S."/>
            <person name="Thompson L.S."/>
            <person name="Brettin T."/>
            <person name="Bruce D."/>
            <person name="Han C."/>
            <person name="Tapia R."/>
            <person name="Schmutz J."/>
            <person name="Larimer F."/>
            <person name="Land M."/>
            <person name="Hauser L."/>
            <person name="Kyrpides N."/>
            <person name="Ivanova N."/>
            <person name="Staley J."/>
            <person name="Richardson P."/>
        </authorList>
    </citation>
    <scope>NUCLEOTIDE SEQUENCE [LARGE SCALE GENOMIC DNA]</scope>
    <source>
        <strain evidence="2 3">37</strain>
    </source>
</reference>
<gene>
    <name evidence="2" type="ordered locus">Ping_0152</name>
</gene>
<evidence type="ECO:0000256" key="1">
    <source>
        <dbReference type="SAM" id="Coils"/>
    </source>
</evidence>
<protein>
    <submittedName>
        <fullName evidence="2">Uncharacterized protein</fullName>
    </submittedName>
</protein>